<dbReference type="PANTHER" id="PTHR30451">
    <property type="entry name" value="OUTER MEMBRANE USHER PROTEIN"/>
    <property type="match status" value="1"/>
</dbReference>
<keyword evidence="1" id="KW-0813">Transport</keyword>
<evidence type="ECO:0000313" key="2">
    <source>
        <dbReference type="EMBL" id="MDX7018963.1"/>
    </source>
</evidence>
<dbReference type="InterPro" id="IPR018030">
    <property type="entry name" value="Fimbrial_membr_usher_CS"/>
</dbReference>
<feature type="non-terminal residue" evidence="2">
    <location>
        <position position="84"/>
    </location>
</feature>
<proteinExistence type="inferred from homology"/>
<sequence length="84" mass="9309">LQGYAPEIHGIANTNAKVTVTQNGRLIYETTVPAGPFVINHLQNTVQGQLDVRVEEQNGKINEFQVQTANLPYMTRPGSVRFNT</sequence>
<evidence type="ECO:0000313" key="3">
    <source>
        <dbReference type="Proteomes" id="UP001279012"/>
    </source>
</evidence>
<dbReference type="InterPro" id="IPR000015">
    <property type="entry name" value="Fimb_usher"/>
</dbReference>
<dbReference type="GO" id="GO:0015473">
    <property type="term" value="F:fimbrial usher porin activity"/>
    <property type="evidence" value="ECO:0007669"/>
    <property type="project" value="InterPro"/>
</dbReference>
<protein>
    <submittedName>
        <fullName evidence="2">Fimbria/pilus outer membrane usher protein</fullName>
    </submittedName>
</protein>
<keyword evidence="1" id="KW-0998">Cell outer membrane</keyword>
<organism evidence="2 3">
    <name type="scientific">Klebsiella aerogenes</name>
    <name type="common">Enterobacter aerogenes</name>
    <dbReference type="NCBI Taxonomy" id="548"/>
    <lineage>
        <taxon>Bacteria</taxon>
        <taxon>Pseudomonadati</taxon>
        <taxon>Pseudomonadota</taxon>
        <taxon>Gammaproteobacteria</taxon>
        <taxon>Enterobacterales</taxon>
        <taxon>Enterobacteriaceae</taxon>
        <taxon>Klebsiella/Raoultella group</taxon>
        <taxon>Klebsiella</taxon>
    </lineage>
</organism>
<dbReference type="PROSITE" id="PS01151">
    <property type="entry name" value="FIMBRIAL_USHER"/>
    <property type="match status" value="1"/>
</dbReference>
<dbReference type="PANTHER" id="PTHR30451:SF10">
    <property type="entry name" value="OUTER MEMBRANE USHER PROTEIN YFCU-RELATED"/>
    <property type="match status" value="1"/>
</dbReference>
<dbReference type="Pfam" id="PF00577">
    <property type="entry name" value="Usher"/>
    <property type="match status" value="1"/>
</dbReference>
<dbReference type="AlphaFoldDB" id="A0AAW9EDE8"/>
<comment type="caution">
    <text evidence="2">The sequence shown here is derived from an EMBL/GenBank/DDBJ whole genome shotgun (WGS) entry which is preliminary data.</text>
</comment>
<feature type="non-terminal residue" evidence="2">
    <location>
        <position position="1"/>
    </location>
</feature>
<keyword evidence="1" id="KW-0472">Membrane</keyword>
<evidence type="ECO:0000256" key="1">
    <source>
        <dbReference type="RuleBase" id="RU003884"/>
    </source>
</evidence>
<comment type="similarity">
    <text evidence="1">Belongs to the fimbrial export usher family.</text>
</comment>
<comment type="subcellular location">
    <subcellularLocation>
        <location evidence="1">Cell outer membrane</location>
        <topology evidence="1">Multi-pass membrane protein</topology>
    </subcellularLocation>
</comment>
<keyword evidence="1" id="KW-1029">Fimbrium biogenesis</keyword>
<keyword evidence="1" id="KW-0812">Transmembrane</keyword>
<dbReference type="GO" id="GO:0009297">
    <property type="term" value="P:pilus assembly"/>
    <property type="evidence" value="ECO:0007669"/>
    <property type="project" value="InterPro"/>
</dbReference>
<dbReference type="Proteomes" id="UP001279012">
    <property type="component" value="Unassembled WGS sequence"/>
</dbReference>
<reference evidence="2" key="1">
    <citation type="submission" date="2023-11" db="EMBL/GenBank/DDBJ databases">
        <title>Detection of rare carbapenemases in Enterobacterales - comparison of two colorimetric and two CIM-based carbapenemase assays.</title>
        <authorList>
            <person name="Schaffarczyk L."/>
            <person name="Noster J."/>
            <person name="Stelzer Y."/>
            <person name="Sattler J."/>
            <person name="Gatermann S."/>
            <person name="Hamprecht A."/>
        </authorList>
    </citation>
    <scope>NUCLEOTIDE SEQUENCE</scope>
    <source>
        <strain evidence="2">CIM-Cont-037</strain>
    </source>
</reference>
<gene>
    <name evidence="2" type="ORF">SJ059_31545</name>
</gene>
<dbReference type="GO" id="GO:0009279">
    <property type="term" value="C:cell outer membrane"/>
    <property type="evidence" value="ECO:0007669"/>
    <property type="project" value="UniProtKB-SubCell"/>
</dbReference>
<dbReference type="EMBL" id="JAWZZT010001524">
    <property type="protein sequence ID" value="MDX7018963.1"/>
    <property type="molecule type" value="Genomic_DNA"/>
</dbReference>
<name>A0AAW9EDE8_KLEAE</name>
<accession>A0AAW9EDE8</accession>
<dbReference type="Gene3D" id="2.60.40.3110">
    <property type="match status" value="1"/>
</dbReference>